<keyword evidence="2" id="KW-1185">Reference proteome</keyword>
<sequence>MMEEPGVPAFSTVSIVGITQIEEHEVDVNCSSQSRSLITQPIAGIASIFLNAADFDYNFGTSSASGE</sequence>
<protein>
    <submittedName>
        <fullName evidence="1">Uncharacterized protein</fullName>
    </submittedName>
</protein>
<dbReference type="OrthoDB" id="10063988at2759"/>
<evidence type="ECO:0000313" key="1">
    <source>
        <dbReference type="EMBL" id="PIO26262.1"/>
    </source>
</evidence>
<dbReference type="EMBL" id="KV945341">
    <property type="protein sequence ID" value="PIO26262.1"/>
    <property type="molecule type" value="Genomic_DNA"/>
</dbReference>
<dbReference type="Proteomes" id="UP000228934">
    <property type="component" value="Unassembled WGS sequence"/>
</dbReference>
<accession>A0A2G9REC9</accession>
<dbReference type="AlphaFoldDB" id="A0A2G9REC9"/>
<organism evidence="1 2">
    <name type="scientific">Aquarana catesbeiana</name>
    <name type="common">American bullfrog</name>
    <name type="synonym">Rana catesbeiana</name>
    <dbReference type="NCBI Taxonomy" id="8400"/>
    <lineage>
        <taxon>Eukaryota</taxon>
        <taxon>Metazoa</taxon>
        <taxon>Chordata</taxon>
        <taxon>Craniata</taxon>
        <taxon>Vertebrata</taxon>
        <taxon>Euteleostomi</taxon>
        <taxon>Amphibia</taxon>
        <taxon>Batrachia</taxon>
        <taxon>Anura</taxon>
        <taxon>Neobatrachia</taxon>
        <taxon>Ranoidea</taxon>
        <taxon>Ranidae</taxon>
        <taxon>Aquarana</taxon>
    </lineage>
</organism>
<proteinExistence type="predicted"/>
<gene>
    <name evidence="1" type="ORF">AB205_0219020</name>
</gene>
<name>A0A2G9REC9_AQUCT</name>
<evidence type="ECO:0000313" key="2">
    <source>
        <dbReference type="Proteomes" id="UP000228934"/>
    </source>
</evidence>
<reference evidence="2" key="1">
    <citation type="journal article" date="2017" name="Nat. Commun.">
        <title>The North American bullfrog draft genome provides insight into hormonal regulation of long noncoding RNA.</title>
        <authorList>
            <person name="Hammond S.A."/>
            <person name="Warren R.L."/>
            <person name="Vandervalk B.P."/>
            <person name="Kucuk E."/>
            <person name="Khan H."/>
            <person name="Gibb E.A."/>
            <person name="Pandoh P."/>
            <person name="Kirk H."/>
            <person name="Zhao Y."/>
            <person name="Jones M."/>
            <person name="Mungall A.J."/>
            <person name="Coope R."/>
            <person name="Pleasance S."/>
            <person name="Moore R.A."/>
            <person name="Holt R.A."/>
            <person name="Round J.M."/>
            <person name="Ohora S."/>
            <person name="Walle B.V."/>
            <person name="Veldhoen N."/>
            <person name="Helbing C.C."/>
            <person name="Birol I."/>
        </authorList>
    </citation>
    <scope>NUCLEOTIDE SEQUENCE [LARGE SCALE GENOMIC DNA]</scope>
</reference>